<evidence type="ECO:0000313" key="7">
    <source>
        <dbReference type="Proteomes" id="UP000276128"/>
    </source>
</evidence>
<dbReference type="Proteomes" id="UP000276128">
    <property type="component" value="Unassembled WGS sequence"/>
</dbReference>
<sequence>MAINDPADKEALLENDRKYVWHHMTPHNDNPMIVASGDGSWVTDVDGNRYLDGMSGLWCVNVGHGRKEIAEAAAQQMMTLAYATMVQAHIPSIELAAKLNAWLEGEYRIFFSNSGSDANEVAFKIARQYFHQKGKPAKHKFISRHRAYHGNSMGALGATGQAQRKLKYEPLGVGFSHVAPPYCYRCPFGQTKDNCSLQCAEAIEQAIAWEGPDSVAGVILEPVITGGGMLVPHEGYLPAVARICEKYDVLLIVDEVICGFGRSGRKFGHHNYGVKPDIVTMAKGLTSAYSPLSATAVSAELYEVFKSGGDTSHFRHVNTFGGNPVSCAVALANLRVLEDEGLIARSAVIGEAFAARLARLREHPNVGDMRIFGSAMGIELVEDRDTKEPAKPERVAAIVAACKSKGLLIGKNGDTVPGFANILTLSPPLSSTDDDVDFIVKTLLEVFSVGSISSKG</sequence>
<dbReference type="PANTHER" id="PTHR43094:SF1">
    <property type="entry name" value="AMINOTRANSFERASE CLASS-III"/>
    <property type="match status" value="1"/>
</dbReference>
<accession>A0A430J9C5</accession>
<keyword evidence="2 6" id="KW-0032">Aminotransferase</keyword>
<dbReference type="PROSITE" id="PS00600">
    <property type="entry name" value="AA_TRANSFER_CLASS_3"/>
    <property type="match status" value="1"/>
</dbReference>
<evidence type="ECO:0000256" key="3">
    <source>
        <dbReference type="ARBA" id="ARBA00022679"/>
    </source>
</evidence>
<keyword evidence="4 5" id="KW-0663">Pyridoxal phosphate</keyword>
<comment type="similarity">
    <text evidence="1 5">Belongs to the class-III pyridoxal-phosphate-dependent aminotransferase family.</text>
</comment>
<reference evidence="6 7" key="1">
    <citation type="submission" date="2018-12" db="EMBL/GenBank/DDBJ databases">
        <title>Bacillus ochoae sp. nov., Paenibacillus whitsoniae sp. nov., Paenibacillus spiritus sp. nov. Isolated from the Mars Exploration Rover during spacecraft assembly.</title>
        <authorList>
            <person name="Seuylemezian A."/>
            <person name="Vaishampayan P."/>
        </authorList>
    </citation>
    <scope>NUCLEOTIDE SEQUENCE [LARGE SCALE GENOMIC DNA]</scope>
    <source>
        <strain evidence="6 7">MER 54</strain>
    </source>
</reference>
<dbReference type="Gene3D" id="3.40.640.10">
    <property type="entry name" value="Type I PLP-dependent aspartate aminotransferase-like (Major domain)"/>
    <property type="match status" value="1"/>
</dbReference>
<gene>
    <name evidence="6" type="ORF">EJQ19_21295</name>
</gene>
<keyword evidence="3 6" id="KW-0808">Transferase</keyword>
<name>A0A430J9C5_9BACL</name>
<comment type="caution">
    <text evidence="6">The sequence shown here is derived from an EMBL/GenBank/DDBJ whole genome shotgun (WGS) entry which is preliminary data.</text>
</comment>
<dbReference type="FunFam" id="3.40.640.10:FF:000014">
    <property type="entry name" value="Adenosylmethionine-8-amino-7-oxononanoate aminotransferase, probable"/>
    <property type="match status" value="1"/>
</dbReference>
<dbReference type="Gene3D" id="3.90.1150.10">
    <property type="entry name" value="Aspartate Aminotransferase, domain 1"/>
    <property type="match status" value="1"/>
</dbReference>
<dbReference type="CDD" id="cd00610">
    <property type="entry name" value="OAT_like"/>
    <property type="match status" value="1"/>
</dbReference>
<dbReference type="NCBIfam" id="NF005812">
    <property type="entry name" value="PRK07678.1"/>
    <property type="match status" value="1"/>
</dbReference>
<dbReference type="AlphaFoldDB" id="A0A430J9C5"/>
<dbReference type="GO" id="GO:0008483">
    <property type="term" value="F:transaminase activity"/>
    <property type="evidence" value="ECO:0007669"/>
    <property type="project" value="UniProtKB-KW"/>
</dbReference>
<dbReference type="EMBL" id="RXHU01000066">
    <property type="protein sequence ID" value="RTE07095.1"/>
    <property type="molecule type" value="Genomic_DNA"/>
</dbReference>
<protein>
    <submittedName>
        <fullName evidence="6">Aspartate aminotransferase family protein</fullName>
    </submittedName>
</protein>
<dbReference type="InterPro" id="IPR015422">
    <property type="entry name" value="PyrdxlP-dep_Trfase_small"/>
</dbReference>
<evidence type="ECO:0000256" key="5">
    <source>
        <dbReference type="RuleBase" id="RU003560"/>
    </source>
</evidence>
<dbReference type="Pfam" id="PF00202">
    <property type="entry name" value="Aminotran_3"/>
    <property type="match status" value="1"/>
</dbReference>
<dbReference type="InterPro" id="IPR049704">
    <property type="entry name" value="Aminotrans_3_PPA_site"/>
</dbReference>
<evidence type="ECO:0000313" key="6">
    <source>
        <dbReference type="EMBL" id="RTE07095.1"/>
    </source>
</evidence>
<evidence type="ECO:0000256" key="2">
    <source>
        <dbReference type="ARBA" id="ARBA00022576"/>
    </source>
</evidence>
<evidence type="ECO:0000256" key="1">
    <source>
        <dbReference type="ARBA" id="ARBA00008954"/>
    </source>
</evidence>
<dbReference type="InterPro" id="IPR015424">
    <property type="entry name" value="PyrdxlP-dep_Trfase"/>
</dbReference>
<dbReference type="SUPFAM" id="SSF53383">
    <property type="entry name" value="PLP-dependent transferases"/>
    <property type="match status" value="1"/>
</dbReference>
<dbReference type="InterPro" id="IPR005814">
    <property type="entry name" value="Aminotrans_3"/>
</dbReference>
<dbReference type="GO" id="GO:0030170">
    <property type="term" value="F:pyridoxal phosphate binding"/>
    <property type="evidence" value="ECO:0007669"/>
    <property type="project" value="InterPro"/>
</dbReference>
<organism evidence="6 7">
    <name type="scientific">Paenibacillus whitsoniae</name>
    <dbReference type="NCBI Taxonomy" id="2496558"/>
    <lineage>
        <taxon>Bacteria</taxon>
        <taxon>Bacillati</taxon>
        <taxon>Bacillota</taxon>
        <taxon>Bacilli</taxon>
        <taxon>Bacillales</taxon>
        <taxon>Paenibacillaceae</taxon>
        <taxon>Paenibacillus</taxon>
    </lineage>
</organism>
<dbReference type="InterPro" id="IPR015421">
    <property type="entry name" value="PyrdxlP-dep_Trfase_major"/>
</dbReference>
<dbReference type="RefSeq" id="WP_126143258.1">
    <property type="nucleotide sequence ID" value="NZ_RXHU01000066.1"/>
</dbReference>
<keyword evidence="7" id="KW-1185">Reference proteome</keyword>
<dbReference type="OrthoDB" id="9807885at2"/>
<evidence type="ECO:0000256" key="4">
    <source>
        <dbReference type="ARBA" id="ARBA00022898"/>
    </source>
</evidence>
<proteinExistence type="inferred from homology"/>
<dbReference type="PANTHER" id="PTHR43094">
    <property type="entry name" value="AMINOTRANSFERASE"/>
    <property type="match status" value="1"/>
</dbReference>